<dbReference type="EMBL" id="HBEO01022636">
    <property type="protein sequence ID" value="CAD8492941.1"/>
    <property type="molecule type" value="Transcribed_RNA"/>
</dbReference>
<organism evidence="3">
    <name type="scientific">Hanusia phi</name>
    <dbReference type="NCBI Taxonomy" id="3032"/>
    <lineage>
        <taxon>Eukaryota</taxon>
        <taxon>Cryptophyceae</taxon>
        <taxon>Pyrenomonadales</taxon>
        <taxon>Geminigeraceae</taxon>
        <taxon>Hanusia</taxon>
    </lineage>
</organism>
<dbReference type="AlphaFoldDB" id="A0A7S0ESP7"/>
<feature type="coiled-coil region" evidence="1">
    <location>
        <begin position="256"/>
        <end position="304"/>
    </location>
</feature>
<accession>A0A7S0ESP7</accession>
<protein>
    <submittedName>
        <fullName evidence="3">Uncharacterized protein</fullName>
    </submittedName>
</protein>
<name>A0A7S0ESP7_9CRYP</name>
<evidence type="ECO:0000313" key="3">
    <source>
        <dbReference type="EMBL" id="CAD8492941.1"/>
    </source>
</evidence>
<proteinExistence type="predicted"/>
<keyword evidence="1" id="KW-0175">Coiled coil</keyword>
<evidence type="ECO:0000256" key="1">
    <source>
        <dbReference type="SAM" id="Coils"/>
    </source>
</evidence>
<feature type="coiled-coil region" evidence="1">
    <location>
        <begin position="71"/>
        <end position="105"/>
    </location>
</feature>
<sequence length="358" mass="41383">MMASAAQREEAAFRRVEESEHARSSMEKEYRAEMLKFQSEVQKLHKKLDMRSMQEREEIARRVQGALDSVREAAENDIEEISRDRDHWQQECMKLEEEKRRTKSAQEHEVQMFKQQLATEGAKLAMARDENSNLSVKRNQDVSDLKSKLEMIVRQTKIKENSLQAEVSRLTAQMKSLQETFELEKSSIESDHCRQIEILQANNAALEGELDSMKQRVQSLQIAMEGRYRSVQENAQSLERAMDVSSHFSRQQADQNSKLLELVAQLQHERSLAESEIHFLRSDRERLLVEAEELQREIGRLDKLVYGKGSSRSKSKLKFPDESTNGIAWEGSRELLNGTILPNKSSSSSSFPRLAWQP</sequence>
<reference evidence="3" key="1">
    <citation type="submission" date="2021-01" db="EMBL/GenBank/DDBJ databases">
        <authorList>
            <person name="Corre E."/>
            <person name="Pelletier E."/>
            <person name="Niang G."/>
            <person name="Scheremetjew M."/>
            <person name="Finn R."/>
            <person name="Kale V."/>
            <person name="Holt S."/>
            <person name="Cochrane G."/>
            <person name="Meng A."/>
            <person name="Brown T."/>
            <person name="Cohen L."/>
        </authorList>
    </citation>
    <scope>NUCLEOTIDE SEQUENCE</scope>
    <source>
        <strain evidence="3">CCMP325</strain>
    </source>
</reference>
<feature type="region of interest" description="Disordered" evidence="2">
    <location>
        <begin position="1"/>
        <end position="29"/>
    </location>
</feature>
<gene>
    <name evidence="3" type="ORF">HPHI1048_LOCUS15312</name>
</gene>
<feature type="coiled-coil region" evidence="1">
    <location>
        <begin position="153"/>
        <end position="223"/>
    </location>
</feature>
<evidence type="ECO:0000256" key="2">
    <source>
        <dbReference type="SAM" id="MobiDB-lite"/>
    </source>
</evidence>
<feature type="compositionally biased region" description="Basic and acidic residues" evidence="2">
    <location>
        <begin position="7"/>
        <end position="29"/>
    </location>
</feature>